<dbReference type="EMBL" id="JBHRYR010000003">
    <property type="protein sequence ID" value="MFC3853542.1"/>
    <property type="molecule type" value="Genomic_DNA"/>
</dbReference>
<dbReference type="InterPro" id="IPR004596">
    <property type="entry name" value="Cell_div_suppressor_SulA"/>
</dbReference>
<dbReference type="InterPro" id="IPR027417">
    <property type="entry name" value="P-loop_NTPase"/>
</dbReference>
<dbReference type="RefSeq" id="WP_380696794.1">
    <property type="nucleotide sequence ID" value="NZ_JBHRYR010000003.1"/>
</dbReference>
<protein>
    <submittedName>
        <fullName evidence="2">Translesion DNA synthesis-associated protein ImuA</fullName>
    </submittedName>
</protein>
<organism evidence="2 3">
    <name type="scientific">Saccharospirillum mangrovi</name>
    <dbReference type="NCBI Taxonomy" id="2161747"/>
    <lineage>
        <taxon>Bacteria</taxon>
        <taxon>Pseudomonadati</taxon>
        <taxon>Pseudomonadota</taxon>
        <taxon>Gammaproteobacteria</taxon>
        <taxon>Oceanospirillales</taxon>
        <taxon>Saccharospirillaceae</taxon>
        <taxon>Saccharospirillum</taxon>
    </lineage>
</organism>
<dbReference type="Pfam" id="PF03846">
    <property type="entry name" value="SulA"/>
    <property type="match status" value="1"/>
</dbReference>
<dbReference type="Proteomes" id="UP001595617">
    <property type="component" value="Unassembled WGS sequence"/>
</dbReference>
<evidence type="ECO:0000313" key="3">
    <source>
        <dbReference type="Proteomes" id="UP001595617"/>
    </source>
</evidence>
<name>A0ABV7ZYJ2_9GAMM</name>
<dbReference type="SUPFAM" id="SSF52540">
    <property type="entry name" value="P-loop containing nucleoside triphosphate hydrolases"/>
    <property type="match status" value="1"/>
</dbReference>
<dbReference type="NCBIfam" id="NF033429">
    <property type="entry name" value="ImuA_translesion"/>
    <property type="match status" value="1"/>
</dbReference>
<reference evidence="3" key="1">
    <citation type="journal article" date="2019" name="Int. J. Syst. Evol. Microbiol.">
        <title>The Global Catalogue of Microorganisms (GCM) 10K type strain sequencing project: providing services to taxonomists for standard genome sequencing and annotation.</title>
        <authorList>
            <consortium name="The Broad Institute Genomics Platform"/>
            <consortium name="The Broad Institute Genome Sequencing Center for Infectious Disease"/>
            <person name="Wu L."/>
            <person name="Ma J."/>
        </authorList>
    </citation>
    <scope>NUCLEOTIDE SEQUENCE [LARGE SCALE GENOMIC DNA]</scope>
    <source>
        <strain evidence="3">IBRC 10765</strain>
    </source>
</reference>
<dbReference type="InterPro" id="IPR047610">
    <property type="entry name" value="ImuA_translesion"/>
</dbReference>
<keyword evidence="3" id="KW-1185">Reference proteome</keyword>
<comment type="caution">
    <text evidence="2">The sequence shown here is derived from an EMBL/GenBank/DDBJ whole genome shotgun (WGS) entry which is preliminary data.</text>
</comment>
<dbReference type="InterPro" id="IPR050356">
    <property type="entry name" value="SulA_CellDiv_inhibitor"/>
</dbReference>
<evidence type="ECO:0000313" key="2">
    <source>
        <dbReference type="EMBL" id="MFC3853542.1"/>
    </source>
</evidence>
<keyword evidence="1" id="KW-0227">DNA damage</keyword>
<proteinExistence type="predicted"/>
<dbReference type="InterPro" id="IPR017166">
    <property type="entry name" value="UCP037290"/>
</dbReference>
<dbReference type="PIRSF" id="PIRSF037290">
    <property type="entry name" value="UCP037290"/>
    <property type="match status" value="1"/>
</dbReference>
<dbReference type="PANTHER" id="PTHR35369:SF3">
    <property type="entry name" value="TRANSLESION DNA SYNTHESIS-ASSOCIATED PROTEIN IMUA"/>
    <property type="match status" value="1"/>
</dbReference>
<gene>
    <name evidence="2" type="primary">imuA</name>
    <name evidence="2" type="ORF">ACFOOG_11915</name>
</gene>
<evidence type="ECO:0000256" key="1">
    <source>
        <dbReference type="ARBA" id="ARBA00022763"/>
    </source>
</evidence>
<accession>A0ABV7ZYJ2</accession>
<dbReference type="PANTHER" id="PTHR35369">
    <property type="entry name" value="BLR3025 PROTEIN-RELATED"/>
    <property type="match status" value="1"/>
</dbReference>
<sequence length="247" mass="26795">MTYSPMHSTDLNTPAHKATETSLDQVIAQGQVWQGKHWHAVEPATISTGYSALDNLFAGKGWPQGALTEVLYQQAGIGEMRLLIPALAELSQQSRWIMMIAPPFLPNAAALEAAGVDTSKLLIIRPESIRDLLWTLEESLRTGSCSAVMAWPNTLSSAETRRLQLAAETGKTLGFLFRPIATAQNTSPAAVRLELQPSTQGTQVKVLKRRAGWPGEPLQLDLGFGELTQPGIQSNAAKAPIIRGPWH</sequence>
<dbReference type="Gene3D" id="3.40.50.300">
    <property type="entry name" value="P-loop containing nucleotide triphosphate hydrolases"/>
    <property type="match status" value="1"/>
</dbReference>